<dbReference type="AlphaFoldDB" id="A0A0W0HI69"/>
<protein>
    <submittedName>
        <fullName evidence="1">Uncharacterized protein</fullName>
    </submittedName>
</protein>
<evidence type="ECO:0000313" key="2">
    <source>
        <dbReference type="Proteomes" id="UP000053048"/>
    </source>
</evidence>
<proteinExistence type="predicted"/>
<dbReference type="Proteomes" id="UP000053048">
    <property type="component" value="Unassembled WGS sequence"/>
</dbReference>
<name>A0A0W0HI69_PSEVI</name>
<evidence type="ECO:0000313" key="1">
    <source>
        <dbReference type="EMBL" id="KTB60665.1"/>
    </source>
</evidence>
<keyword evidence="2" id="KW-1185">Reference proteome</keyword>
<comment type="caution">
    <text evidence="1">The sequence shown here is derived from an EMBL/GenBank/DDBJ whole genome shotgun (WGS) entry which is preliminary data.</text>
</comment>
<sequence>MIILKAGEVSHEHQRIDLAILRIVRRLCSGTPRKLTFGQIYIELVRACTSLPAIPVCVTTVDTMVREGLLTSAKVLEPDLSFPYTQHLISGLTEIGAASLADQRVTCSR</sequence>
<gene>
    <name evidence="1" type="ORF">AO067_11955</name>
</gene>
<accession>A0A0W0HI69</accession>
<organism evidence="1 2">
    <name type="scientific">Pseudomonas viridiflava ICMP 13104</name>
    <dbReference type="NCBI Taxonomy" id="1198305"/>
    <lineage>
        <taxon>Bacteria</taxon>
        <taxon>Pseudomonadati</taxon>
        <taxon>Pseudomonadota</taxon>
        <taxon>Gammaproteobacteria</taxon>
        <taxon>Pseudomonadales</taxon>
        <taxon>Pseudomonadaceae</taxon>
        <taxon>Pseudomonas</taxon>
    </lineage>
</organism>
<dbReference type="EMBL" id="LKEJ01000141">
    <property type="protein sequence ID" value="KTB60665.1"/>
    <property type="molecule type" value="Genomic_DNA"/>
</dbReference>
<reference evidence="1 2" key="1">
    <citation type="submission" date="2015-09" db="EMBL/GenBank/DDBJ databases">
        <title>Genome sequence of ICMP 13104.</title>
        <authorList>
            <person name="Visnovsky S."/>
            <person name="Lu A."/>
            <person name="Panda P."/>
            <person name="Pitman A."/>
        </authorList>
    </citation>
    <scope>NUCLEOTIDE SEQUENCE [LARGE SCALE GENOMIC DNA]</scope>
    <source>
        <strain evidence="1 2">ICMP 13104</strain>
    </source>
</reference>